<proteinExistence type="predicted"/>
<name>A0A8T1EY60_9STRA</name>
<sequence length="275" mass="29511">MLRWVVARRCRRLMVVGDLDLEICYEDTAPHQLSDAWLSCQGRQAGSEFLQRRGRASSVYAHAISFSSEYLGGNAATATDFSSSNLGEFCAPQECQTAGCLCKDQPPRQRTKKQLAADANKRRRELAAFGEIWGHQNGSEADGTMVEPPATSSPDQVLYEDIEKLECCQTDISYADKKCFIDAANAERVAGVVANADMDVLATEADADISANGDETGFTAEANAGMAQQETEPIADTAAGDAVSRANTALANIPNDGTCDGEPGSAMDDERLPRI</sequence>
<reference evidence="2" key="1">
    <citation type="submission" date="2018-10" db="EMBL/GenBank/DDBJ databases">
        <title>Effector identification in a new, highly contiguous assembly of the strawberry crown rot pathogen Phytophthora cactorum.</title>
        <authorList>
            <person name="Armitage A.D."/>
            <person name="Nellist C.F."/>
            <person name="Bates H."/>
            <person name="Vickerstaff R.J."/>
            <person name="Harrison R.J."/>
        </authorList>
    </citation>
    <scope>NUCLEOTIDE SEQUENCE</scope>
    <source>
        <strain evidence="2">P415</strain>
    </source>
</reference>
<evidence type="ECO:0000313" key="3">
    <source>
        <dbReference type="Proteomes" id="UP000697107"/>
    </source>
</evidence>
<organism evidence="2 3">
    <name type="scientific">Phytophthora cactorum</name>
    <dbReference type="NCBI Taxonomy" id="29920"/>
    <lineage>
        <taxon>Eukaryota</taxon>
        <taxon>Sar</taxon>
        <taxon>Stramenopiles</taxon>
        <taxon>Oomycota</taxon>
        <taxon>Peronosporomycetes</taxon>
        <taxon>Peronosporales</taxon>
        <taxon>Peronosporaceae</taxon>
        <taxon>Phytophthora</taxon>
    </lineage>
</organism>
<dbReference type="EMBL" id="RCML01001271">
    <property type="protein sequence ID" value="KAG2963938.1"/>
    <property type="molecule type" value="Genomic_DNA"/>
</dbReference>
<accession>A0A8T1EY60</accession>
<protein>
    <submittedName>
        <fullName evidence="2">Uncharacterized protein</fullName>
    </submittedName>
</protein>
<gene>
    <name evidence="2" type="ORF">PC118_g20611</name>
</gene>
<comment type="caution">
    <text evidence="2">The sequence shown here is derived from an EMBL/GenBank/DDBJ whole genome shotgun (WGS) entry which is preliminary data.</text>
</comment>
<evidence type="ECO:0000256" key="1">
    <source>
        <dbReference type="SAM" id="MobiDB-lite"/>
    </source>
</evidence>
<feature type="region of interest" description="Disordered" evidence="1">
    <location>
        <begin position="253"/>
        <end position="275"/>
    </location>
</feature>
<dbReference type="AlphaFoldDB" id="A0A8T1EY60"/>
<dbReference type="VEuPathDB" id="FungiDB:PC110_g15191"/>
<evidence type="ECO:0000313" key="2">
    <source>
        <dbReference type="EMBL" id="KAG2963938.1"/>
    </source>
</evidence>
<dbReference type="Proteomes" id="UP000697107">
    <property type="component" value="Unassembled WGS sequence"/>
</dbReference>